<protein>
    <submittedName>
        <fullName evidence="2">FAD/NAD(P)-binding protein</fullName>
    </submittedName>
</protein>
<dbReference type="PANTHER" id="PTHR40254">
    <property type="entry name" value="BLR0577 PROTEIN"/>
    <property type="match status" value="1"/>
</dbReference>
<dbReference type="Pfam" id="PF13454">
    <property type="entry name" value="NAD_binding_9"/>
    <property type="match status" value="1"/>
</dbReference>
<dbReference type="Gene3D" id="3.50.50.60">
    <property type="entry name" value="FAD/NAD(P)-binding domain"/>
    <property type="match status" value="1"/>
</dbReference>
<keyword evidence="3" id="KW-1185">Reference proteome</keyword>
<comment type="caution">
    <text evidence="2">The sequence shown here is derived from an EMBL/GenBank/DDBJ whole genome shotgun (WGS) entry which is preliminary data.</text>
</comment>
<feature type="domain" description="FAD-dependent urate hydroxylase HpyO/Asp monooxygenase CreE-like FAD/NAD(P)-binding" evidence="1">
    <location>
        <begin position="12"/>
        <end position="174"/>
    </location>
</feature>
<evidence type="ECO:0000313" key="3">
    <source>
        <dbReference type="Proteomes" id="UP001203761"/>
    </source>
</evidence>
<name>A0ABT0QWG9_9MICO</name>
<organism evidence="2 3">
    <name type="scientific">Brachybacterium equifaecis</name>
    <dbReference type="NCBI Taxonomy" id="2910770"/>
    <lineage>
        <taxon>Bacteria</taxon>
        <taxon>Bacillati</taxon>
        <taxon>Actinomycetota</taxon>
        <taxon>Actinomycetes</taxon>
        <taxon>Micrococcales</taxon>
        <taxon>Dermabacteraceae</taxon>
        <taxon>Brachybacterium</taxon>
    </lineage>
</organism>
<dbReference type="PANTHER" id="PTHR40254:SF1">
    <property type="entry name" value="BLR0577 PROTEIN"/>
    <property type="match status" value="1"/>
</dbReference>
<gene>
    <name evidence="2" type="ORF">Bequi_01170</name>
</gene>
<sequence>MTTPAAPLRTVAVIGAGPRGTAIIERLTAASLADSWQGTLTVHLIDPAVGLGGAVWRCDQSPVLLMNTTTAQTTMYPDPTCRPVLPVPHRETLAEHLAPRGLGPADFAPRAEHGRYLAAVLERAERDADPARLRIIRHAAEAVDVTGEADGPQEIRLSTGEVLAADAVALALGHLGTAPGPRSQIMEHAAQRYGLVHIAPANPLEVDYRRLLGRERVAVQGMGLNFYDAIGMITEAAGGRFEEDANAPSGLRYAPVGAEPQLLVGSRSGMVYRPKPDVSPYLPDPYVPRILTSERVMELSVREAGLDHEADVMPLILAELVRALGAAGYRELASEKAVLRILFPLGRRGGAIEDAHVRTRDLLRAALADAAAPSPAWLLIFRVLTACRIQVNQLVDLGAYTSESLSRDIDGHLRNAFASWASGPPVLRARQVLALEEAGLLRFTGPGMRLDVDDAAGAYRVTTGSGPEDVALCDGVLEAHLPPVELNAYTAPLLQAWRSRGEVRADSKTSRGTGRPLPTGSIAVDGLYCPIAKDGRVFTRRLMVGVPVSTAQPGSAITAEPGTGAQLLHHAEVVARRLAAFGGA</sequence>
<dbReference type="EMBL" id="JAKNCJ010000001">
    <property type="protein sequence ID" value="MCL6422009.1"/>
    <property type="molecule type" value="Genomic_DNA"/>
</dbReference>
<evidence type="ECO:0000259" key="1">
    <source>
        <dbReference type="Pfam" id="PF13454"/>
    </source>
</evidence>
<reference evidence="2" key="1">
    <citation type="submission" date="2022-02" db="EMBL/GenBank/DDBJ databases">
        <authorList>
            <person name="Lee M."/>
            <person name="Kim S.-J."/>
            <person name="Jung M.-Y."/>
        </authorList>
    </citation>
    <scope>NUCLEOTIDE SEQUENCE</scope>
    <source>
        <strain evidence="2">JHP9</strain>
    </source>
</reference>
<dbReference type="SUPFAM" id="SSF51905">
    <property type="entry name" value="FAD/NAD(P)-binding domain"/>
    <property type="match status" value="1"/>
</dbReference>
<dbReference type="RefSeq" id="WP_249736172.1">
    <property type="nucleotide sequence ID" value="NZ_JAKNCJ010000001.1"/>
</dbReference>
<dbReference type="InterPro" id="IPR052189">
    <property type="entry name" value="L-asp_N-monooxygenase_NS-form"/>
</dbReference>
<dbReference type="InterPro" id="IPR038732">
    <property type="entry name" value="HpyO/CreE_NAD-binding"/>
</dbReference>
<dbReference type="Proteomes" id="UP001203761">
    <property type="component" value="Unassembled WGS sequence"/>
</dbReference>
<proteinExistence type="predicted"/>
<dbReference type="InterPro" id="IPR036188">
    <property type="entry name" value="FAD/NAD-bd_sf"/>
</dbReference>
<evidence type="ECO:0000313" key="2">
    <source>
        <dbReference type="EMBL" id="MCL6422009.1"/>
    </source>
</evidence>
<accession>A0ABT0QWG9</accession>